<feature type="compositionally biased region" description="Low complexity" evidence="7">
    <location>
        <begin position="712"/>
        <end position="724"/>
    </location>
</feature>
<dbReference type="EMBL" id="UYRS01018309">
    <property type="protein sequence ID" value="VDK32230.1"/>
    <property type="molecule type" value="Genomic_DNA"/>
</dbReference>
<feature type="region of interest" description="Disordered" evidence="7">
    <location>
        <begin position="152"/>
        <end position="176"/>
    </location>
</feature>
<feature type="region of interest" description="Disordered" evidence="7">
    <location>
        <begin position="432"/>
        <end position="491"/>
    </location>
</feature>
<dbReference type="GO" id="GO:0004725">
    <property type="term" value="F:protein tyrosine phosphatase activity"/>
    <property type="evidence" value="ECO:0007669"/>
    <property type="project" value="UniProtKB-EC"/>
</dbReference>
<dbReference type="OrthoDB" id="9999371at2759"/>
<feature type="compositionally biased region" description="Acidic residues" evidence="7">
    <location>
        <begin position="441"/>
        <end position="459"/>
    </location>
</feature>
<dbReference type="Proteomes" id="UP000282613">
    <property type="component" value="Unassembled WGS sequence"/>
</dbReference>
<sequence length="768" mass="85552">MENLGNSDTTQRIMLKSSSNQGISFQMTRKNVCSSQRRKHMSKFVIYLAIKMLAEYRYSSQYIDECANQEAPSLQVVLESLTSASSFVHVCEESARDIHDTGSTLSSGYFSTSSQSSQQTCEMSDYLGRFVPSRYEGGLSRYLRRARSSIHEESPSYYEMGQTREEKSSTSQPIHTSARSLKAYRALFGDLPTIREEEQLTPGNVRFAERSLPHSPAHKRPRFASSLSGVFENPPQAADVSLDDTLSIPENESDESVPSVSSPLLPQNSGLAIGRKRSSPDGSPQPEISPIKRRTFSRCVSVPAKIAKAQPNTSTDALGGSHRPCVLPVAERTDSGVSLISVDTVAHLLTGKYARRNVNFFIVDCRFPYEYNGGHIKEAVNIYTLSDLVREVFHRVPAQSPLENESSVHLGDQLDRMLAKENPNVPLPAVSEYVRSSSSSSDDEDESEESLIEEDPFEEKEEKGDLLSGGAAADSPMSVEDESSFSTLDISGESDPAPSHVVIFHCEFSSKRAPKMARLLRKLDRSSNLSRYPFLFFPELYVMKGGYAEFYKRFPDLCEPSEYMKMFHKSHKSELRYYCRLMDQVSDSCDATFRNSTLFNLTPQSGSENKENEAHPLRKVHTMYAKQTTSPLSLHTNKRQKLTSGDESITAIDPDDAQSPKRKVAHSESPTSPFQPPTDIPDEGYLRIVEAVVRVGQHVIDTFERGWRQGRRSSTSRSSGYGIRPRQGSLQLTDSPPTPIRPRLGPFPLSFSSSESSGANSPEPSRQL</sequence>
<evidence type="ECO:0000256" key="3">
    <source>
        <dbReference type="ARBA" id="ARBA00022618"/>
    </source>
</evidence>
<dbReference type="PROSITE" id="PS50206">
    <property type="entry name" value="RHODANESE_3"/>
    <property type="match status" value="1"/>
</dbReference>
<feature type="region of interest" description="Disordered" evidence="7">
    <location>
        <begin position="248"/>
        <end position="292"/>
    </location>
</feature>
<evidence type="ECO:0000256" key="1">
    <source>
        <dbReference type="ARBA" id="ARBA00011065"/>
    </source>
</evidence>
<evidence type="ECO:0000256" key="7">
    <source>
        <dbReference type="SAM" id="MobiDB-lite"/>
    </source>
</evidence>
<evidence type="ECO:0000256" key="6">
    <source>
        <dbReference type="ARBA" id="ARBA00023306"/>
    </source>
</evidence>
<feature type="region of interest" description="Disordered" evidence="7">
    <location>
        <begin position="626"/>
        <end position="682"/>
    </location>
</feature>
<accession>A0A0R3W1S8</accession>
<dbReference type="PRINTS" id="PR00716">
    <property type="entry name" value="MPIPHPHTASE"/>
</dbReference>
<dbReference type="GO" id="GO:0010971">
    <property type="term" value="P:positive regulation of G2/M transition of mitotic cell cycle"/>
    <property type="evidence" value="ECO:0007669"/>
    <property type="project" value="TreeGrafter"/>
</dbReference>
<dbReference type="GO" id="GO:0005634">
    <property type="term" value="C:nucleus"/>
    <property type="evidence" value="ECO:0007669"/>
    <property type="project" value="TreeGrafter"/>
</dbReference>
<proteinExistence type="inferred from homology"/>
<dbReference type="InterPro" id="IPR001763">
    <property type="entry name" value="Rhodanese-like_dom"/>
</dbReference>
<keyword evidence="4" id="KW-0378">Hydrolase</keyword>
<evidence type="ECO:0000313" key="10">
    <source>
        <dbReference type="Proteomes" id="UP000282613"/>
    </source>
</evidence>
<dbReference type="STRING" id="60517.A0A0R3W1S8"/>
<reference evidence="11" key="1">
    <citation type="submission" date="2017-02" db="UniProtKB">
        <authorList>
            <consortium name="WormBaseParasite"/>
        </authorList>
    </citation>
    <scope>IDENTIFICATION</scope>
</reference>
<keyword evidence="3" id="KW-0132">Cell division</keyword>
<evidence type="ECO:0000256" key="5">
    <source>
        <dbReference type="ARBA" id="ARBA00022912"/>
    </source>
</evidence>
<dbReference type="GO" id="GO:0110032">
    <property type="term" value="P:positive regulation of G2/MI transition of meiotic cell cycle"/>
    <property type="evidence" value="ECO:0007669"/>
    <property type="project" value="TreeGrafter"/>
</dbReference>
<protein>
    <recommendedName>
        <fullName evidence="2">protein-tyrosine-phosphatase</fullName>
        <ecNumber evidence="2">3.1.3.48</ecNumber>
    </recommendedName>
</protein>
<comment type="similarity">
    <text evidence="1">Belongs to the MPI phosphatase family.</text>
</comment>
<dbReference type="PANTHER" id="PTHR10828">
    <property type="entry name" value="M-PHASE INDUCER PHOSPHATASE DUAL SPECIFICITY PHOSPHATASE CDC25"/>
    <property type="match status" value="1"/>
</dbReference>
<dbReference type="InterPro" id="IPR000751">
    <property type="entry name" value="MPI_Phosphatase"/>
</dbReference>
<dbReference type="Gene3D" id="3.40.250.10">
    <property type="entry name" value="Rhodanese-like domain"/>
    <property type="match status" value="1"/>
</dbReference>
<feature type="compositionally biased region" description="Polar residues" evidence="7">
    <location>
        <begin position="626"/>
        <end position="635"/>
    </location>
</feature>
<evidence type="ECO:0000313" key="11">
    <source>
        <dbReference type="WBParaSite" id="TASK_0000371301-mRNA-1"/>
    </source>
</evidence>
<dbReference type="PANTHER" id="PTHR10828:SF17">
    <property type="entry name" value="PROTEIN-TYROSINE-PHOSPHATASE"/>
    <property type="match status" value="1"/>
</dbReference>
<evidence type="ECO:0000256" key="4">
    <source>
        <dbReference type="ARBA" id="ARBA00022801"/>
    </source>
</evidence>
<gene>
    <name evidence="9" type="ORF">TASK_LOCUS3714</name>
</gene>
<dbReference type="WBParaSite" id="TASK_0000371301-mRNA-1">
    <property type="protein sequence ID" value="TASK_0000371301-mRNA-1"/>
    <property type="gene ID" value="TASK_0000371301"/>
</dbReference>
<dbReference type="GO" id="GO:0005737">
    <property type="term" value="C:cytoplasm"/>
    <property type="evidence" value="ECO:0007669"/>
    <property type="project" value="TreeGrafter"/>
</dbReference>
<evidence type="ECO:0000256" key="2">
    <source>
        <dbReference type="ARBA" id="ARBA00013064"/>
    </source>
</evidence>
<dbReference type="Pfam" id="PF00581">
    <property type="entry name" value="Rhodanese"/>
    <property type="match status" value="1"/>
</dbReference>
<evidence type="ECO:0000313" key="9">
    <source>
        <dbReference type="EMBL" id="VDK32230.1"/>
    </source>
</evidence>
<name>A0A0R3W1S8_TAEAS</name>
<dbReference type="GO" id="GO:0000086">
    <property type="term" value="P:G2/M transition of mitotic cell cycle"/>
    <property type="evidence" value="ECO:0007669"/>
    <property type="project" value="TreeGrafter"/>
</dbReference>
<dbReference type="SMART" id="SM00450">
    <property type="entry name" value="RHOD"/>
    <property type="match status" value="1"/>
</dbReference>
<organism evidence="11">
    <name type="scientific">Taenia asiatica</name>
    <name type="common">Asian tapeworm</name>
    <dbReference type="NCBI Taxonomy" id="60517"/>
    <lineage>
        <taxon>Eukaryota</taxon>
        <taxon>Metazoa</taxon>
        <taxon>Spiralia</taxon>
        <taxon>Lophotrochozoa</taxon>
        <taxon>Platyhelminthes</taxon>
        <taxon>Cestoda</taxon>
        <taxon>Eucestoda</taxon>
        <taxon>Cyclophyllidea</taxon>
        <taxon>Taeniidae</taxon>
        <taxon>Taenia</taxon>
    </lineage>
</organism>
<feature type="domain" description="Rhodanese" evidence="8">
    <location>
        <begin position="356"/>
        <end position="559"/>
    </location>
</feature>
<dbReference type="GO" id="GO:0051301">
    <property type="term" value="P:cell division"/>
    <property type="evidence" value="ECO:0007669"/>
    <property type="project" value="UniProtKB-KW"/>
</dbReference>
<reference evidence="9 10" key="2">
    <citation type="submission" date="2018-11" db="EMBL/GenBank/DDBJ databases">
        <authorList>
            <consortium name="Pathogen Informatics"/>
        </authorList>
    </citation>
    <scope>NUCLEOTIDE SEQUENCE [LARGE SCALE GENOMIC DNA]</scope>
</reference>
<evidence type="ECO:0000259" key="8">
    <source>
        <dbReference type="PROSITE" id="PS50206"/>
    </source>
</evidence>
<feature type="region of interest" description="Disordered" evidence="7">
    <location>
        <begin position="709"/>
        <end position="768"/>
    </location>
</feature>
<dbReference type="EC" id="3.1.3.48" evidence="2"/>
<dbReference type="SUPFAM" id="SSF52821">
    <property type="entry name" value="Rhodanese/Cell cycle control phosphatase"/>
    <property type="match status" value="1"/>
</dbReference>
<dbReference type="InterPro" id="IPR036873">
    <property type="entry name" value="Rhodanese-like_dom_sf"/>
</dbReference>
<keyword evidence="6" id="KW-0131">Cell cycle</keyword>
<dbReference type="AlphaFoldDB" id="A0A0R3W1S8"/>
<keyword evidence="10" id="KW-1185">Reference proteome</keyword>
<feature type="compositionally biased region" description="Low complexity" evidence="7">
    <location>
        <begin position="256"/>
        <end position="269"/>
    </location>
</feature>
<feature type="compositionally biased region" description="Low complexity" evidence="7">
    <location>
        <begin position="744"/>
        <end position="768"/>
    </location>
</feature>
<keyword evidence="5" id="KW-0904">Protein phosphatase</keyword>